<dbReference type="InterPro" id="IPR011711">
    <property type="entry name" value="GntR_C"/>
</dbReference>
<accession>A0ABV8UXS5</accession>
<gene>
    <name evidence="5" type="ORF">ACFO0S_09220</name>
</gene>
<keyword evidence="3" id="KW-0804">Transcription</keyword>
<dbReference type="Proteomes" id="UP001595733">
    <property type="component" value="Unassembled WGS sequence"/>
</dbReference>
<keyword evidence="2" id="KW-0238">DNA-binding</keyword>
<sequence>MGEPTPKYKRVIETVIQEYLQGSFAIGHKLPPERELAQKLGVSRTGLREALRYLADLGAIQSRQGGGHYLRVSRIEDALGNRGTLKLEVDPISTAEMLEVRRALECEAAFLAASQATSSQLAELKVYLSDMKRATTEEEGAKADIGFHFTLVRASHNPLLIQAVDGLVQQMEHNIQTTRRRRFHSDASRYQATYEEHEAIYLAICEHRAEESKHLMLKHLNRAYQEIWGEGNK</sequence>
<dbReference type="InterPro" id="IPR008920">
    <property type="entry name" value="TF_FadR/GntR_C"/>
</dbReference>
<dbReference type="PRINTS" id="PR00035">
    <property type="entry name" value="HTHGNTR"/>
</dbReference>
<dbReference type="SUPFAM" id="SSF48008">
    <property type="entry name" value="GntR ligand-binding domain-like"/>
    <property type="match status" value="1"/>
</dbReference>
<dbReference type="SUPFAM" id="SSF46785">
    <property type="entry name" value="Winged helix' DNA-binding domain"/>
    <property type="match status" value="1"/>
</dbReference>
<dbReference type="PANTHER" id="PTHR43537:SF5">
    <property type="entry name" value="UXU OPERON TRANSCRIPTIONAL REGULATOR"/>
    <property type="match status" value="1"/>
</dbReference>
<keyword evidence="1" id="KW-0805">Transcription regulation</keyword>
<dbReference type="CDD" id="cd07377">
    <property type="entry name" value="WHTH_GntR"/>
    <property type="match status" value="1"/>
</dbReference>
<dbReference type="EMBL" id="JBHSEF010000022">
    <property type="protein sequence ID" value="MFC4355225.1"/>
    <property type="molecule type" value="Genomic_DNA"/>
</dbReference>
<dbReference type="InterPro" id="IPR000524">
    <property type="entry name" value="Tscrpt_reg_HTH_GntR"/>
</dbReference>
<reference evidence="6" key="1">
    <citation type="journal article" date="2019" name="Int. J. Syst. Evol. Microbiol.">
        <title>The Global Catalogue of Microorganisms (GCM) 10K type strain sequencing project: providing services to taxonomists for standard genome sequencing and annotation.</title>
        <authorList>
            <consortium name="The Broad Institute Genomics Platform"/>
            <consortium name="The Broad Institute Genome Sequencing Center for Infectious Disease"/>
            <person name="Wu L."/>
            <person name="Ma J."/>
        </authorList>
    </citation>
    <scope>NUCLEOTIDE SEQUENCE [LARGE SCALE GENOMIC DNA]</scope>
    <source>
        <strain evidence="6">CCUG 50353</strain>
    </source>
</reference>
<evidence type="ECO:0000313" key="6">
    <source>
        <dbReference type="Proteomes" id="UP001595733"/>
    </source>
</evidence>
<organism evidence="5 6">
    <name type="scientific">Chryseomicrobium palamuruense</name>
    <dbReference type="NCBI Taxonomy" id="682973"/>
    <lineage>
        <taxon>Bacteria</taxon>
        <taxon>Bacillati</taxon>
        <taxon>Bacillota</taxon>
        <taxon>Bacilli</taxon>
        <taxon>Bacillales</taxon>
        <taxon>Caryophanaceae</taxon>
        <taxon>Chryseomicrobium</taxon>
    </lineage>
</organism>
<comment type="caution">
    <text evidence="5">The sequence shown here is derived from an EMBL/GenBank/DDBJ whole genome shotgun (WGS) entry which is preliminary data.</text>
</comment>
<evidence type="ECO:0000259" key="4">
    <source>
        <dbReference type="PROSITE" id="PS50949"/>
    </source>
</evidence>
<feature type="domain" description="HTH gntR-type" evidence="4">
    <location>
        <begin position="5"/>
        <end position="73"/>
    </location>
</feature>
<name>A0ABV8UXS5_9BACL</name>
<dbReference type="Pfam" id="PF00392">
    <property type="entry name" value="GntR"/>
    <property type="match status" value="1"/>
</dbReference>
<dbReference type="Gene3D" id="1.10.10.10">
    <property type="entry name" value="Winged helix-like DNA-binding domain superfamily/Winged helix DNA-binding domain"/>
    <property type="match status" value="1"/>
</dbReference>
<proteinExistence type="predicted"/>
<evidence type="ECO:0000256" key="1">
    <source>
        <dbReference type="ARBA" id="ARBA00023015"/>
    </source>
</evidence>
<dbReference type="PANTHER" id="PTHR43537">
    <property type="entry name" value="TRANSCRIPTIONAL REGULATOR, GNTR FAMILY"/>
    <property type="match status" value="1"/>
</dbReference>
<evidence type="ECO:0000256" key="3">
    <source>
        <dbReference type="ARBA" id="ARBA00023163"/>
    </source>
</evidence>
<evidence type="ECO:0000256" key="2">
    <source>
        <dbReference type="ARBA" id="ARBA00023125"/>
    </source>
</evidence>
<dbReference type="SMART" id="SM00895">
    <property type="entry name" value="FCD"/>
    <property type="match status" value="1"/>
</dbReference>
<dbReference type="PROSITE" id="PS50949">
    <property type="entry name" value="HTH_GNTR"/>
    <property type="match status" value="1"/>
</dbReference>
<protein>
    <submittedName>
        <fullName evidence="5">FadR/GntR family transcriptional regulator</fullName>
    </submittedName>
</protein>
<keyword evidence="6" id="KW-1185">Reference proteome</keyword>
<dbReference type="RefSeq" id="WP_378141626.1">
    <property type="nucleotide sequence ID" value="NZ_JBHSEF010000022.1"/>
</dbReference>
<dbReference type="Pfam" id="PF07729">
    <property type="entry name" value="FCD"/>
    <property type="match status" value="1"/>
</dbReference>
<dbReference type="Gene3D" id="1.20.120.530">
    <property type="entry name" value="GntR ligand-binding domain-like"/>
    <property type="match status" value="1"/>
</dbReference>
<dbReference type="SMART" id="SM00345">
    <property type="entry name" value="HTH_GNTR"/>
    <property type="match status" value="1"/>
</dbReference>
<dbReference type="InterPro" id="IPR036388">
    <property type="entry name" value="WH-like_DNA-bd_sf"/>
</dbReference>
<dbReference type="InterPro" id="IPR036390">
    <property type="entry name" value="WH_DNA-bd_sf"/>
</dbReference>
<evidence type="ECO:0000313" key="5">
    <source>
        <dbReference type="EMBL" id="MFC4355225.1"/>
    </source>
</evidence>